<dbReference type="EMBL" id="SRYW01000004">
    <property type="protein sequence ID" value="TGY35465.1"/>
    <property type="molecule type" value="Genomic_DNA"/>
</dbReference>
<accession>A0A4S2D314</accession>
<comment type="caution">
    <text evidence="1">The sequence shown here is derived from an EMBL/GenBank/DDBJ whole genome shotgun (WGS) entry which is preliminary data.</text>
</comment>
<proteinExistence type="predicted"/>
<evidence type="ECO:0000313" key="2">
    <source>
        <dbReference type="Proteomes" id="UP000306631"/>
    </source>
</evidence>
<dbReference type="Proteomes" id="UP000306631">
    <property type="component" value="Unassembled WGS sequence"/>
</dbReference>
<dbReference type="OrthoDB" id="6045415at2"/>
<organism evidence="1 2">
    <name type="scientific">Stenotrophomonas maltophilia</name>
    <name type="common">Pseudomonas maltophilia</name>
    <name type="synonym">Xanthomonas maltophilia</name>
    <dbReference type="NCBI Taxonomy" id="40324"/>
    <lineage>
        <taxon>Bacteria</taxon>
        <taxon>Pseudomonadati</taxon>
        <taxon>Pseudomonadota</taxon>
        <taxon>Gammaproteobacteria</taxon>
        <taxon>Lysobacterales</taxon>
        <taxon>Lysobacteraceae</taxon>
        <taxon>Stenotrophomonas</taxon>
        <taxon>Stenotrophomonas maltophilia group</taxon>
    </lineage>
</organism>
<protein>
    <submittedName>
        <fullName evidence="1">Uncharacterized protein</fullName>
    </submittedName>
</protein>
<sequence length="114" mass="12565">MNTPDPDRSAPRLLGFDVPDLQADVDPEEDEAITAMLDVEPSAPWLVVFRRQVEALKGELGLARVLMSGRTIRFYGSVADSRRLANEVAGLIHDVTAELRGNGRTRADAHARRD</sequence>
<dbReference type="AlphaFoldDB" id="A0A4S2D314"/>
<reference evidence="1 2" key="1">
    <citation type="submission" date="2019-04" db="EMBL/GenBank/DDBJ databases">
        <title>Microbes associate with the intestines of laboratory mice.</title>
        <authorList>
            <person name="Navarre W."/>
            <person name="Wong E."/>
            <person name="Huang K."/>
            <person name="Tropini C."/>
            <person name="Ng K."/>
            <person name="Yu B."/>
        </authorList>
    </citation>
    <scope>NUCLEOTIDE SEQUENCE [LARGE SCALE GENOMIC DNA]</scope>
    <source>
        <strain evidence="1 2">NM62_B4-13</strain>
    </source>
</reference>
<gene>
    <name evidence="1" type="ORF">E5352_06010</name>
</gene>
<evidence type="ECO:0000313" key="1">
    <source>
        <dbReference type="EMBL" id="TGY35465.1"/>
    </source>
</evidence>
<name>A0A4S2D314_STEMA</name>